<reference evidence="6 7" key="1">
    <citation type="submission" date="2019-03" db="EMBL/GenBank/DDBJ databases">
        <title>Rhodosporidium diobovatum UCD-FST 08-225 genome sequencing, assembly, and annotation.</title>
        <authorList>
            <person name="Fakankun I.U."/>
            <person name="Fristensky B."/>
            <person name="Levin D.B."/>
        </authorList>
    </citation>
    <scope>NUCLEOTIDE SEQUENCE [LARGE SCALE GENOMIC DNA]</scope>
    <source>
        <strain evidence="6 7">UCD-FST 08-225</strain>
    </source>
</reference>
<dbReference type="GO" id="GO:0005739">
    <property type="term" value="C:mitochondrion"/>
    <property type="evidence" value="ECO:0007669"/>
    <property type="project" value="UniProtKB-SubCell"/>
</dbReference>
<feature type="non-terminal residue" evidence="6">
    <location>
        <position position="1"/>
    </location>
</feature>
<dbReference type="PANTHER" id="PTHR28235">
    <property type="entry name" value="PROTEIN FYV4, MITOCHONDRIAL"/>
    <property type="match status" value="1"/>
</dbReference>
<proteinExistence type="inferred from homology"/>
<dbReference type="EMBL" id="SOZI01000005">
    <property type="protein sequence ID" value="TNY24111.1"/>
    <property type="molecule type" value="Genomic_DNA"/>
</dbReference>
<dbReference type="Proteomes" id="UP000311382">
    <property type="component" value="Unassembled WGS sequence"/>
</dbReference>
<comment type="similarity">
    <text evidence="2">Belongs to the mitochondrion-specific ribosomal protein mS41 family.</text>
</comment>
<keyword evidence="3" id="KW-0496">Mitochondrion</keyword>
<name>A0A5C5G886_9BASI</name>
<dbReference type="Pfam" id="PF09597">
    <property type="entry name" value="SAM_Ribosomal_mS41"/>
    <property type="match status" value="1"/>
</dbReference>
<dbReference type="AlphaFoldDB" id="A0A5C5G886"/>
<keyword evidence="7" id="KW-1185">Reference proteome</keyword>
<evidence type="ECO:0000256" key="3">
    <source>
        <dbReference type="ARBA" id="ARBA00023128"/>
    </source>
</evidence>
<evidence type="ECO:0000313" key="6">
    <source>
        <dbReference type="EMBL" id="TNY24111.1"/>
    </source>
</evidence>
<protein>
    <recommendedName>
        <fullName evidence="4">Small ribosomal subunit protein mS41</fullName>
    </recommendedName>
</protein>
<evidence type="ECO:0000256" key="4">
    <source>
        <dbReference type="ARBA" id="ARBA00035129"/>
    </source>
</evidence>
<comment type="caution">
    <text evidence="6">The sequence shown here is derived from an EMBL/GenBank/DDBJ whole genome shotgun (WGS) entry which is preliminary data.</text>
</comment>
<dbReference type="PANTHER" id="PTHR28235:SF1">
    <property type="entry name" value="SMALL RIBOSOMAL SUBUNIT PROTEIN MS41"/>
    <property type="match status" value="1"/>
</dbReference>
<dbReference type="SMART" id="SM01238">
    <property type="entry name" value="IGR"/>
    <property type="match status" value="1"/>
</dbReference>
<dbReference type="InterPro" id="IPR019083">
    <property type="entry name" value="SAM_Ribosomal_mS41"/>
</dbReference>
<gene>
    <name evidence="6" type="ORF">DMC30DRAFT_346400</name>
</gene>
<dbReference type="OrthoDB" id="18595at2759"/>
<dbReference type="InterPro" id="IPR039603">
    <property type="entry name" value="Ribosomal_mS41"/>
</dbReference>
<evidence type="ECO:0000259" key="5">
    <source>
        <dbReference type="SMART" id="SM01238"/>
    </source>
</evidence>
<dbReference type="STRING" id="5288.A0A5C5G886"/>
<evidence type="ECO:0000256" key="2">
    <source>
        <dbReference type="ARBA" id="ARBA00010492"/>
    </source>
</evidence>
<accession>A0A5C5G886</accession>
<evidence type="ECO:0000256" key="1">
    <source>
        <dbReference type="ARBA" id="ARBA00004173"/>
    </source>
</evidence>
<sequence>GPYTDPASLLAASKRGLEQYADKVGGWAELFGKSSAQLRDAGMTVKESRYTLWLLEKFRQGHDPLTVAVPPTPKKKFRAWGPRVQHGVRIR</sequence>
<comment type="subcellular location">
    <subcellularLocation>
        <location evidence="1">Mitochondrion</location>
    </subcellularLocation>
</comment>
<evidence type="ECO:0000313" key="7">
    <source>
        <dbReference type="Proteomes" id="UP000311382"/>
    </source>
</evidence>
<organism evidence="6 7">
    <name type="scientific">Rhodotorula diobovata</name>
    <dbReference type="NCBI Taxonomy" id="5288"/>
    <lineage>
        <taxon>Eukaryota</taxon>
        <taxon>Fungi</taxon>
        <taxon>Dikarya</taxon>
        <taxon>Basidiomycota</taxon>
        <taxon>Pucciniomycotina</taxon>
        <taxon>Microbotryomycetes</taxon>
        <taxon>Sporidiobolales</taxon>
        <taxon>Sporidiobolaceae</taxon>
        <taxon>Rhodotorula</taxon>
    </lineage>
</organism>
<feature type="domain" description="Small ribosomal subunit protein mS41 SAM" evidence="5">
    <location>
        <begin position="6"/>
        <end position="61"/>
    </location>
</feature>